<dbReference type="InterPro" id="IPR045864">
    <property type="entry name" value="aa-tRNA-synth_II/BPL/LPL"/>
</dbReference>
<dbReference type="GO" id="GO:0005737">
    <property type="term" value="C:cytoplasm"/>
    <property type="evidence" value="ECO:0007669"/>
    <property type="project" value="InterPro"/>
</dbReference>
<dbReference type="InterPro" id="IPR041715">
    <property type="entry name" value="HisRS-like_core"/>
</dbReference>
<evidence type="ECO:0000313" key="2">
    <source>
        <dbReference type="EMBL" id="SVD04833.1"/>
    </source>
</evidence>
<dbReference type="PROSITE" id="PS50862">
    <property type="entry name" value="AA_TRNA_LIGASE_II"/>
    <property type="match status" value="1"/>
</dbReference>
<name>A0A382S4L3_9ZZZZ</name>
<dbReference type="InterPro" id="IPR006195">
    <property type="entry name" value="aa-tRNA-synth_II"/>
</dbReference>
<dbReference type="Gene3D" id="3.30.930.10">
    <property type="entry name" value="Bira Bifunctional Protein, Domain 2"/>
    <property type="match status" value="1"/>
</dbReference>
<dbReference type="EMBL" id="UINC01126384">
    <property type="protein sequence ID" value="SVD04833.1"/>
    <property type="molecule type" value="Genomic_DNA"/>
</dbReference>
<dbReference type="AlphaFoldDB" id="A0A382S4L3"/>
<dbReference type="Pfam" id="PF13393">
    <property type="entry name" value="tRNA-synt_His"/>
    <property type="match status" value="1"/>
</dbReference>
<gene>
    <name evidence="2" type="ORF">METZ01_LOCUS357687</name>
</gene>
<dbReference type="GO" id="GO:0004821">
    <property type="term" value="F:histidine-tRNA ligase activity"/>
    <property type="evidence" value="ECO:0007669"/>
    <property type="project" value="TreeGrafter"/>
</dbReference>
<feature type="domain" description="Aminoacyl-transfer RNA synthetases class-II family profile" evidence="1">
    <location>
        <begin position="19"/>
        <end position="139"/>
    </location>
</feature>
<dbReference type="SUPFAM" id="SSF55681">
    <property type="entry name" value="Class II aaRS and biotin synthetases"/>
    <property type="match status" value="1"/>
</dbReference>
<protein>
    <recommendedName>
        <fullName evidence="1">Aminoacyl-transfer RNA synthetases class-II family profile domain-containing protein</fullName>
    </recommendedName>
</protein>
<evidence type="ECO:0000259" key="1">
    <source>
        <dbReference type="PROSITE" id="PS50862"/>
    </source>
</evidence>
<dbReference type="InterPro" id="IPR004516">
    <property type="entry name" value="HisRS/HisZ"/>
</dbReference>
<feature type="non-terminal residue" evidence="2">
    <location>
        <position position="139"/>
    </location>
</feature>
<proteinExistence type="predicted"/>
<sequence>MFESLPGFREFYPEECSRRNHLFRIFRNVARTFSFREYDAPVLEPLDLYVEKSGEEIVGQLFHFTDKGDRQVALRPELTPTLARMVAARANSLRRPIKWFNVGEHFRYERPQKGRLRAFYQFNADVMGEEDVAADAELI</sequence>
<dbReference type="PANTHER" id="PTHR43707:SF1">
    <property type="entry name" value="HISTIDINE--TRNA LIGASE, MITOCHONDRIAL-RELATED"/>
    <property type="match status" value="1"/>
</dbReference>
<organism evidence="2">
    <name type="scientific">marine metagenome</name>
    <dbReference type="NCBI Taxonomy" id="408172"/>
    <lineage>
        <taxon>unclassified sequences</taxon>
        <taxon>metagenomes</taxon>
        <taxon>ecological metagenomes</taxon>
    </lineage>
</organism>
<dbReference type="GO" id="GO:0006427">
    <property type="term" value="P:histidyl-tRNA aminoacylation"/>
    <property type="evidence" value="ECO:0007669"/>
    <property type="project" value="TreeGrafter"/>
</dbReference>
<reference evidence="2" key="1">
    <citation type="submission" date="2018-05" db="EMBL/GenBank/DDBJ databases">
        <authorList>
            <person name="Lanie J.A."/>
            <person name="Ng W.-L."/>
            <person name="Kazmierczak K.M."/>
            <person name="Andrzejewski T.M."/>
            <person name="Davidsen T.M."/>
            <person name="Wayne K.J."/>
            <person name="Tettelin H."/>
            <person name="Glass J.I."/>
            <person name="Rusch D."/>
            <person name="Podicherti R."/>
            <person name="Tsui H.-C.T."/>
            <person name="Winkler M.E."/>
        </authorList>
    </citation>
    <scope>NUCLEOTIDE SEQUENCE</scope>
</reference>
<dbReference type="PANTHER" id="PTHR43707">
    <property type="entry name" value="HISTIDYL-TRNA SYNTHETASE"/>
    <property type="match status" value="1"/>
</dbReference>
<accession>A0A382S4L3</accession>